<keyword evidence="1" id="KW-0472">Membrane</keyword>
<evidence type="ECO:0000313" key="3">
    <source>
        <dbReference type="Proteomes" id="UP000663760"/>
    </source>
</evidence>
<gene>
    <name evidence="2" type="ORF">SI8410_17020679</name>
</gene>
<dbReference type="Pfam" id="PF20100">
    <property type="entry name" value="DUF6490"/>
    <property type="match status" value="1"/>
</dbReference>
<dbReference type="InterPro" id="IPR045501">
    <property type="entry name" value="DUF6490"/>
</dbReference>
<accession>A0A7I8LIZ2</accession>
<keyword evidence="1" id="KW-1133">Transmembrane helix</keyword>
<dbReference type="OrthoDB" id="684539at2759"/>
<evidence type="ECO:0000313" key="2">
    <source>
        <dbReference type="EMBL" id="CAA7410001.1"/>
    </source>
</evidence>
<reference evidence="2" key="1">
    <citation type="submission" date="2020-02" db="EMBL/GenBank/DDBJ databases">
        <authorList>
            <person name="Scholz U."/>
            <person name="Mascher M."/>
            <person name="Fiebig A."/>
        </authorList>
    </citation>
    <scope>NUCLEOTIDE SEQUENCE</scope>
</reference>
<sequence>MAAPAKARAGLADSSTLPPFVVTTMKILDHWSLSVMHTVALVLLTLDSILAAFRARGDARAMSFVLCSYGVLLLFYRCIRGFDSVPRRRKRELYVVVWVLGMFLTVVLSYRMSFMMPFGFRVVTSILTGFIIVAGLYAVIALGPGVYPDDGKEGGGKKLGNTLQS</sequence>
<keyword evidence="3" id="KW-1185">Reference proteome</keyword>
<feature type="transmembrane region" description="Helical" evidence="1">
    <location>
        <begin position="35"/>
        <end position="55"/>
    </location>
</feature>
<dbReference type="PANTHER" id="PTHR46610:SF20">
    <property type="entry name" value="OS05G0181300 PROTEIN"/>
    <property type="match status" value="1"/>
</dbReference>
<dbReference type="PANTHER" id="PTHR46610">
    <property type="entry name" value="OS05G0181300 PROTEIN"/>
    <property type="match status" value="1"/>
</dbReference>
<protein>
    <submittedName>
        <fullName evidence="2">Uncharacterized protein</fullName>
    </submittedName>
</protein>
<dbReference type="EMBL" id="LR746280">
    <property type="protein sequence ID" value="CAA7410001.1"/>
    <property type="molecule type" value="Genomic_DNA"/>
</dbReference>
<organism evidence="2 3">
    <name type="scientific">Spirodela intermedia</name>
    <name type="common">Intermediate duckweed</name>
    <dbReference type="NCBI Taxonomy" id="51605"/>
    <lineage>
        <taxon>Eukaryota</taxon>
        <taxon>Viridiplantae</taxon>
        <taxon>Streptophyta</taxon>
        <taxon>Embryophyta</taxon>
        <taxon>Tracheophyta</taxon>
        <taxon>Spermatophyta</taxon>
        <taxon>Magnoliopsida</taxon>
        <taxon>Liliopsida</taxon>
        <taxon>Araceae</taxon>
        <taxon>Lemnoideae</taxon>
        <taxon>Spirodela</taxon>
    </lineage>
</organism>
<keyword evidence="1" id="KW-0812">Transmembrane</keyword>
<feature type="transmembrane region" description="Helical" evidence="1">
    <location>
        <begin position="61"/>
        <end position="79"/>
    </location>
</feature>
<feature type="transmembrane region" description="Helical" evidence="1">
    <location>
        <begin position="91"/>
        <end position="112"/>
    </location>
</feature>
<name>A0A7I8LIZ2_SPIIN</name>
<dbReference type="Proteomes" id="UP000663760">
    <property type="component" value="Chromosome 17"/>
</dbReference>
<feature type="transmembrane region" description="Helical" evidence="1">
    <location>
        <begin position="118"/>
        <end position="142"/>
    </location>
</feature>
<evidence type="ECO:0000256" key="1">
    <source>
        <dbReference type="SAM" id="Phobius"/>
    </source>
</evidence>
<dbReference type="AlphaFoldDB" id="A0A7I8LIZ2"/>
<proteinExistence type="predicted"/>